<dbReference type="EMBL" id="VORB01000001">
    <property type="protein sequence ID" value="TXC85202.1"/>
    <property type="molecule type" value="Genomic_DNA"/>
</dbReference>
<organism evidence="13 14">
    <name type="scientific">Luteibaculum oceani</name>
    <dbReference type="NCBI Taxonomy" id="1294296"/>
    <lineage>
        <taxon>Bacteria</taxon>
        <taxon>Pseudomonadati</taxon>
        <taxon>Bacteroidota</taxon>
        <taxon>Flavobacteriia</taxon>
        <taxon>Flavobacteriales</taxon>
        <taxon>Luteibaculaceae</taxon>
        <taxon>Luteibaculum</taxon>
    </lineage>
</organism>
<dbReference type="Pfam" id="PF01467">
    <property type="entry name" value="CTP_transf_like"/>
    <property type="match status" value="1"/>
</dbReference>
<dbReference type="NCBIfam" id="TIGR00125">
    <property type="entry name" value="cyt_tran_rel"/>
    <property type="match status" value="1"/>
</dbReference>
<keyword evidence="5 11" id="KW-0808">Transferase</keyword>
<dbReference type="PANTHER" id="PTHR39321">
    <property type="entry name" value="NICOTINATE-NUCLEOTIDE ADENYLYLTRANSFERASE-RELATED"/>
    <property type="match status" value="1"/>
</dbReference>
<accession>A0A5C6VI88</accession>
<keyword evidence="6 11" id="KW-0548">Nucleotidyltransferase</keyword>
<dbReference type="InterPro" id="IPR004821">
    <property type="entry name" value="Cyt_trans-like"/>
</dbReference>
<evidence type="ECO:0000256" key="3">
    <source>
        <dbReference type="ARBA" id="ARBA00009014"/>
    </source>
</evidence>
<evidence type="ECO:0000313" key="13">
    <source>
        <dbReference type="EMBL" id="TXC85202.1"/>
    </source>
</evidence>
<dbReference type="HAMAP" id="MF_00244">
    <property type="entry name" value="NaMN_adenylyltr"/>
    <property type="match status" value="1"/>
</dbReference>
<keyword evidence="9 11" id="KW-0520">NAD</keyword>
<evidence type="ECO:0000256" key="4">
    <source>
        <dbReference type="ARBA" id="ARBA00022642"/>
    </source>
</evidence>
<dbReference type="GO" id="GO:0009435">
    <property type="term" value="P:NAD+ biosynthetic process"/>
    <property type="evidence" value="ECO:0007669"/>
    <property type="project" value="UniProtKB-UniRule"/>
</dbReference>
<dbReference type="EC" id="2.7.7.18" evidence="11"/>
<dbReference type="InterPro" id="IPR014729">
    <property type="entry name" value="Rossmann-like_a/b/a_fold"/>
</dbReference>
<sequence>MKVALFFGSFNPIHMGHLMLADFVRQNTEVDQLWFVLSPQNPHKKQANLLDDYTRLEMVNLAIEDDDNLRVSDIEFSLPKPSYTAITLAYLKEKYPSYSFYLTLGEDNLNTLHKWHKSDEIIKHHPIIYYPRHTDNQKEKSNEFLAKAHLIRCEAPRIEISSSFIRKQISEGKECRYMLPDKVYSFLKDSNFYR</sequence>
<dbReference type="PANTHER" id="PTHR39321:SF3">
    <property type="entry name" value="PHOSPHOPANTETHEINE ADENYLYLTRANSFERASE"/>
    <property type="match status" value="1"/>
</dbReference>
<evidence type="ECO:0000256" key="2">
    <source>
        <dbReference type="ARBA" id="ARBA00005019"/>
    </source>
</evidence>
<keyword evidence="14" id="KW-1185">Reference proteome</keyword>
<proteinExistence type="inferred from homology"/>
<evidence type="ECO:0000256" key="6">
    <source>
        <dbReference type="ARBA" id="ARBA00022695"/>
    </source>
</evidence>
<evidence type="ECO:0000256" key="11">
    <source>
        <dbReference type="HAMAP-Rule" id="MF_00244"/>
    </source>
</evidence>
<comment type="catalytic activity">
    <reaction evidence="10 11">
        <text>nicotinate beta-D-ribonucleotide + ATP + H(+) = deamido-NAD(+) + diphosphate</text>
        <dbReference type="Rhea" id="RHEA:22860"/>
        <dbReference type="ChEBI" id="CHEBI:15378"/>
        <dbReference type="ChEBI" id="CHEBI:30616"/>
        <dbReference type="ChEBI" id="CHEBI:33019"/>
        <dbReference type="ChEBI" id="CHEBI:57502"/>
        <dbReference type="ChEBI" id="CHEBI:58437"/>
        <dbReference type="EC" id="2.7.7.18"/>
    </reaction>
</comment>
<keyword evidence="4 11" id="KW-0662">Pyridine nucleotide biosynthesis</keyword>
<evidence type="ECO:0000256" key="1">
    <source>
        <dbReference type="ARBA" id="ARBA00002324"/>
    </source>
</evidence>
<evidence type="ECO:0000313" key="14">
    <source>
        <dbReference type="Proteomes" id="UP000321168"/>
    </source>
</evidence>
<dbReference type="Proteomes" id="UP000321168">
    <property type="component" value="Unassembled WGS sequence"/>
</dbReference>
<feature type="domain" description="Cytidyltransferase-like" evidence="12">
    <location>
        <begin position="5"/>
        <end position="167"/>
    </location>
</feature>
<comment type="function">
    <text evidence="1 11">Catalyzes the reversible adenylation of nicotinate mononucleotide (NaMN) to nicotinic acid adenine dinucleotide (NaAD).</text>
</comment>
<dbReference type="AlphaFoldDB" id="A0A5C6VI88"/>
<evidence type="ECO:0000256" key="10">
    <source>
        <dbReference type="ARBA" id="ARBA00048721"/>
    </source>
</evidence>
<dbReference type="GO" id="GO:0005524">
    <property type="term" value="F:ATP binding"/>
    <property type="evidence" value="ECO:0007669"/>
    <property type="project" value="UniProtKB-KW"/>
</dbReference>
<comment type="pathway">
    <text evidence="2 11">Cofactor biosynthesis; NAD(+) biosynthesis; deamido-NAD(+) from nicotinate D-ribonucleotide: step 1/1.</text>
</comment>
<reference evidence="13 14" key="1">
    <citation type="submission" date="2019-08" db="EMBL/GenBank/DDBJ databases">
        <title>Genome of Luteibaculum oceani JCM 18817.</title>
        <authorList>
            <person name="Bowman J.P."/>
        </authorList>
    </citation>
    <scope>NUCLEOTIDE SEQUENCE [LARGE SCALE GENOMIC DNA]</scope>
    <source>
        <strain evidence="13 14">JCM 18817</strain>
    </source>
</reference>
<evidence type="ECO:0000256" key="9">
    <source>
        <dbReference type="ARBA" id="ARBA00023027"/>
    </source>
</evidence>
<evidence type="ECO:0000256" key="8">
    <source>
        <dbReference type="ARBA" id="ARBA00022840"/>
    </source>
</evidence>
<dbReference type="UniPathway" id="UPA00253">
    <property type="reaction ID" value="UER00332"/>
</dbReference>
<evidence type="ECO:0000256" key="7">
    <source>
        <dbReference type="ARBA" id="ARBA00022741"/>
    </source>
</evidence>
<keyword evidence="7 11" id="KW-0547">Nucleotide-binding</keyword>
<dbReference type="OrthoDB" id="5295945at2"/>
<keyword evidence="8 11" id="KW-0067">ATP-binding</keyword>
<comment type="similarity">
    <text evidence="3 11">Belongs to the NadD family.</text>
</comment>
<dbReference type="InterPro" id="IPR005248">
    <property type="entry name" value="NadD/NMNAT"/>
</dbReference>
<protein>
    <recommendedName>
        <fullName evidence="11">Probable nicotinate-nucleotide adenylyltransferase</fullName>
        <ecNumber evidence="11">2.7.7.18</ecNumber>
    </recommendedName>
    <alternativeName>
        <fullName evidence="11">Deamido-NAD(+) diphosphorylase</fullName>
    </alternativeName>
    <alternativeName>
        <fullName evidence="11">Deamido-NAD(+) pyrophosphorylase</fullName>
    </alternativeName>
    <alternativeName>
        <fullName evidence="11">Nicotinate mononucleotide adenylyltransferase</fullName>
        <shortName evidence="11">NaMN adenylyltransferase</shortName>
    </alternativeName>
</protein>
<dbReference type="GO" id="GO:0004515">
    <property type="term" value="F:nicotinate-nucleotide adenylyltransferase activity"/>
    <property type="evidence" value="ECO:0007669"/>
    <property type="project" value="UniProtKB-UniRule"/>
</dbReference>
<evidence type="ECO:0000259" key="12">
    <source>
        <dbReference type="Pfam" id="PF01467"/>
    </source>
</evidence>
<dbReference type="NCBIfam" id="TIGR00482">
    <property type="entry name" value="nicotinate (nicotinamide) nucleotide adenylyltransferase"/>
    <property type="match status" value="1"/>
</dbReference>
<dbReference type="RefSeq" id="WP_147012407.1">
    <property type="nucleotide sequence ID" value="NZ_VORB01000001.1"/>
</dbReference>
<dbReference type="Gene3D" id="3.40.50.620">
    <property type="entry name" value="HUPs"/>
    <property type="match status" value="1"/>
</dbReference>
<evidence type="ECO:0000256" key="5">
    <source>
        <dbReference type="ARBA" id="ARBA00022679"/>
    </source>
</evidence>
<dbReference type="SUPFAM" id="SSF52374">
    <property type="entry name" value="Nucleotidylyl transferase"/>
    <property type="match status" value="1"/>
</dbReference>
<gene>
    <name evidence="11" type="primary">nadD</name>
    <name evidence="13" type="ORF">FRX97_00850</name>
</gene>
<dbReference type="CDD" id="cd02165">
    <property type="entry name" value="NMNAT"/>
    <property type="match status" value="1"/>
</dbReference>
<name>A0A5C6VI88_9FLAO</name>
<comment type="caution">
    <text evidence="13">The sequence shown here is derived from an EMBL/GenBank/DDBJ whole genome shotgun (WGS) entry which is preliminary data.</text>
</comment>